<keyword evidence="1" id="KW-0863">Zinc-finger</keyword>
<evidence type="ECO:0000313" key="5">
    <source>
        <dbReference type="Proteomes" id="UP000054217"/>
    </source>
</evidence>
<evidence type="ECO:0000256" key="1">
    <source>
        <dbReference type="PROSITE-ProRule" id="PRU00047"/>
    </source>
</evidence>
<proteinExistence type="predicted"/>
<dbReference type="OrthoDB" id="2688047at2759"/>
<feature type="domain" description="CCHC-type" evidence="3">
    <location>
        <begin position="337"/>
        <end position="352"/>
    </location>
</feature>
<keyword evidence="5" id="KW-1185">Reference proteome</keyword>
<dbReference type="AlphaFoldDB" id="A0A0C3KZK7"/>
<accession>A0A0C3KZK7</accession>
<feature type="compositionally biased region" description="Basic and acidic residues" evidence="2">
    <location>
        <begin position="64"/>
        <end position="80"/>
    </location>
</feature>
<keyword evidence="1" id="KW-0479">Metal-binding</keyword>
<feature type="region of interest" description="Disordered" evidence="2">
    <location>
        <begin position="274"/>
        <end position="314"/>
    </location>
</feature>
<keyword evidence="1" id="KW-0862">Zinc</keyword>
<dbReference type="GO" id="GO:0003676">
    <property type="term" value="F:nucleic acid binding"/>
    <property type="evidence" value="ECO:0007669"/>
    <property type="project" value="InterPro"/>
</dbReference>
<dbReference type="HOGENOM" id="CLU_033743_2_1_1"/>
<sequence>MTFVEPFWSFSSRGHSNSDPALDSTSHAAPSIHQQSALHSPPPPIIIHPGRDGPGNPDDDPNDPDYHPDDGPDDKGHPDNLMDPLDDLVLALTQAIHALAHSNQCSGDSTLQTKVHEPDTFDGSNPKNLHEFLVNVQSYLKGMALAWFKLDLLNLDDYLNCPLWMDNHCEFLHELTTNFGPHDAAADAIQHLENLTMKDSLCIVRYLVEFNHWASQVKDYGEGTLRHRFYLGLPDHIKDEVSCVGKPATLHALHELAQTVDACYWECKSEVSHSAKPPAERTPLRTSDSKLKPSTSSSTPKSDSKKAKAPKSDINHLLRKDGKLTAAEWLRHLTGLCLFCGEPSHSTKDCPKSTSHAAKAHAAKAATLTALPVERSEPKN</sequence>
<gene>
    <name evidence="4" type="ORF">M404DRAFT_17733</name>
</gene>
<feature type="compositionally biased region" description="Basic and acidic residues" evidence="2">
    <location>
        <begin position="302"/>
        <end position="314"/>
    </location>
</feature>
<reference evidence="5" key="2">
    <citation type="submission" date="2015-01" db="EMBL/GenBank/DDBJ databases">
        <title>Evolutionary Origins and Diversification of the Mycorrhizal Mutualists.</title>
        <authorList>
            <consortium name="DOE Joint Genome Institute"/>
            <consortium name="Mycorrhizal Genomics Consortium"/>
            <person name="Kohler A."/>
            <person name="Kuo A."/>
            <person name="Nagy L.G."/>
            <person name="Floudas D."/>
            <person name="Copeland A."/>
            <person name="Barry K.W."/>
            <person name="Cichocki N."/>
            <person name="Veneault-Fourrey C."/>
            <person name="LaButti K."/>
            <person name="Lindquist E.A."/>
            <person name="Lipzen A."/>
            <person name="Lundell T."/>
            <person name="Morin E."/>
            <person name="Murat C."/>
            <person name="Riley R."/>
            <person name="Ohm R."/>
            <person name="Sun H."/>
            <person name="Tunlid A."/>
            <person name="Henrissat B."/>
            <person name="Grigoriev I.V."/>
            <person name="Hibbett D.S."/>
            <person name="Martin F."/>
        </authorList>
    </citation>
    <scope>NUCLEOTIDE SEQUENCE [LARGE SCALE GENOMIC DNA]</scope>
    <source>
        <strain evidence="5">Marx 270</strain>
    </source>
</reference>
<dbReference type="InterPro" id="IPR001878">
    <property type="entry name" value="Znf_CCHC"/>
</dbReference>
<protein>
    <recommendedName>
        <fullName evidence="3">CCHC-type domain-containing protein</fullName>
    </recommendedName>
</protein>
<name>A0A0C3KZK7_PISTI</name>
<evidence type="ECO:0000313" key="4">
    <source>
        <dbReference type="EMBL" id="KIO14877.1"/>
    </source>
</evidence>
<dbReference type="Proteomes" id="UP000054217">
    <property type="component" value="Unassembled WGS sequence"/>
</dbReference>
<feature type="region of interest" description="Disordered" evidence="2">
    <location>
        <begin position="1"/>
        <end position="83"/>
    </location>
</feature>
<feature type="compositionally biased region" description="Basic and acidic residues" evidence="2">
    <location>
        <begin position="274"/>
        <end position="291"/>
    </location>
</feature>
<dbReference type="EMBL" id="KN831944">
    <property type="protein sequence ID" value="KIO14877.1"/>
    <property type="molecule type" value="Genomic_DNA"/>
</dbReference>
<reference evidence="4 5" key="1">
    <citation type="submission" date="2014-04" db="EMBL/GenBank/DDBJ databases">
        <authorList>
            <consortium name="DOE Joint Genome Institute"/>
            <person name="Kuo A."/>
            <person name="Kohler A."/>
            <person name="Costa M.D."/>
            <person name="Nagy L.G."/>
            <person name="Floudas D."/>
            <person name="Copeland A."/>
            <person name="Barry K.W."/>
            <person name="Cichocki N."/>
            <person name="Veneault-Fourrey C."/>
            <person name="LaButti K."/>
            <person name="Lindquist E.A."/>
            <person name="Lipzen A."/>
            <person name="Lundell T."/>
            <person name="Morin E."/>
            <person name="Murat C."/>
            <person name="Sun H."/>
            <person name="Tunlid A."/>
            <person name="Henrissat B."/>
            <person name="Grigoriev I.V."/>
            <person name="Hibbett D.S."/>
            <person name="Martin F."/>
            <person name="Nordberg H.P."/>
            <person name="Cantor M.N."/>
            <person name="Hua S.X."/>
        </authorList>
    </citation>
    <scope>NUCLEOTIDE SEQUENCE [LARGE SCALE GENOMIC DNA]</scope>
    <source>
        <strain evidence="4 5">Marx 270</strain>
    </source>
</reference>
<evidence type="ECO:0000259" key="3">
    <source>
        <dbReference type="PROSITE" id="PS50158"/>
    </source>
</evidence>
<organism evidence="4 5">
    <name type="scientific">Pisolithus tinctorius Marx 270</name>
    <dbReference type="NCBI Taxonomy" id="870435"/>
    <lineage>
        <taxon>Eukaryota</taxon>
        <taxon>Fungi</taxon>
        <taxon>Dikarya</taxon>
        <taxon>Basidiomycota</taxon>
        <taxon>Agaricomycotina</taxon>
        <taxon>Agaricomycetes</taxon>
        <taxon>Agaricomycetidae</taxon>
        <taxon>Boletales</taxon>
        <taxon>Sclerodermatineae</taxon>
        <taxon>Pisolithaceae</taxon>
        <taxon>Pisolithus</taxon>
    </lineage>
</organism>
<evidence type="ECO:0000256" key="2">
    <source>
        <dbReference type="SAM" id="MobiDB-lite"/>
    </source>
</evidence>
<feature type="compositionally biased region" description="Polar residues" evidence="2">
    <location>
        <begin position="9"/>
        <end position="38"/>
    </location>
</feature>
<dbReference type="PROSITE" id="PS50158">
    <property type="entry name" value="ZF_CCHC"/>
    <property type="match status" value="1"/>
</dbReference>
<feature type="compositionally biased region" description="Low complexity" evidence="2">
    <location>
        <begin position="292"/>
        <end position="301"/>
    </location>
</feature>
<dbReference type="InParanoid" id="A0A0C3KZK7"/>
<dbReference type="GO" id="GO:0008270">
    <property type="term" value="F:zinc ion binding"/>
    <property type="evidence" value="ECO:0007669"/>
    <property type="project" value="UniProtKB-KW"/>
</dbReference>